<dbReference type="Bgee" id="WBGene00017573">
    <property type="expression patterns" value="Expressed in adult organism and 1 other cell type or tissue"/>
</dbReference>
<dbReference type="EMBL" id="BX284606">
    <property type="protein sequence ID" value="CCG28153.1"/>
    <property type="molecule type" value="Genomic_DNA"/>
</dbReference>
<accession>H8W3Y7</accession>
<dbReference type="ExpressionAtlas" id="H8W3Y7">
    <property type="expression patterns" value="baseline"/>
</dbReference>
<name>H8W3Y7_CAEEL</name>
<evidence type="ECO:0000256" key="1">
    <source>
        <dbReference type="SAM" id="MobiDB-lite"/>
    </source>
</evidence>
<protein>
    <submittedName>
        <fullName evidence="3">DUF148 domain-containing protein</fullName>
    </submittedName>
</protein>
<feature type="signal peptide" evidence="2">
    <location>
        <begin position="1"/>
        <end position="18"/>
    </location>
</feature>
<dbReference type="GeneID" id="181113"/>
<keyword evidence="4" id="KW-1185">Reference proteome</keyword>
<feature type="compositionally biased region" description="Low complexity" evidence="1">
    <location>
        <begin position="294"/>
        <end position="306"/>
    </location>
</feature>
<dbReference type="AlphaFoldDB" id="H8W3Y7"/>
<feature type="region of interest" description="Disordered" evidence="1">
    <location>
        <begin position="345"/>
        <end position="386"/>
    </location>
</feature>
<keyword evidence="2" id="KW-0732">Signal</keyword>
<evidence type="ECO:0000313" key="4">
    <source>
        <dbReference type="Proteomes" id="UP000001940"/>
    </source>
</evidence>
<evidence type="ECO:0000313" key="5">
    <source>
        <dbReference type="WormBase" id="F18E9.7b"/>
    </source>
</evidence>
<feature type="region of interest" description="Disordered" evidence="1">
    <location>
        <begin position="246"/>
        <end position="306"/>
    </location>
</feature>
<dbReference type="OrthoDB" id="5874883at2759"/>
<evidence type="ECO:0000256" key="2">
    <source>
        <dbReference type="SAM" id="SignalP"/>
    </source>
</evidence>
<gene>
    <name evidence="3" type="ORF">CELE_F18E9.7</name>
    <name evidence="3 5" type="ORF">F18E9.7</name>
</gene>
<reference evidence="3 4" key="1">
    <citation type="journal article" date="1998" name="Science">
        <title>Genome sequence of the nematode C. elegans: a platform for investigating biology.</title>
        <authorList>
            <consortium name="The C. elegans sequencing consortium"/>
            <person name="Sulson J.E."/>
            <person name="Waterston R."/>
        </authorList>
    </citation>
    <scope>NUCLEOTIDE SEQUENCE [LARGE SCALE GENOMIC DNA]</scope>
    <source>
        <strain evidence="3 4">Bristol N2</strain>
    </source>
</reference>
<organism evidence="3 4">
    <name type="scientific">Caenorhabditis elegans</name>
    <dbReference type="NCBI Taxonomy" id="6239"/>
    <lineage>
        <taxon>Eukaryota</taxon>
        <taxon>Metazoa</taxon>
        <taxon>Ecdysozoa</taxon>
        <taxon>Nematoda</taxon>
        <taxon>Chromadorea</taxon>
        <taxon>Rhabditida</taxon>
        <taxon>Rhabditina</taxon>
        <taxon>Rhabditomorpha</taxon>
        <taxon>Rhabditoidea</taxon>
        <taxon>Rhabditidae</taxon>
        <taxon>Peloderinae</taxon>
        <taxon>Caenorhabditis</taxon>
    </lineage>
</organism>
<dbReference type="AGR" id="WB:WBGene00017573"/>
<feature type="compositionally biased region" description="Polar residues" evidence="1">
    <location>
        <begin position="268"/>
        <end position="285"/>
    </location>
</feature>
<feature type="chain" id="PRO_5003617076" evidence="2">
    <location>
        <begin position="19"/>
        <end position="386"/>
    </location>
</feature>
<proteinExistence type="predicted"/>
<sequence length="386" mass="42913">MHLTLPTLLFLCFGFANAGVVFSRSSGAFDSYSGSGDFGGEISDLASLTGQEDYLNDHSDILASSNNEVYQPLLKSQAHVVKSPLDDEDLALVQEYFEDQIINKTGQLKYSTLAGVEKSLIKDLVRIIMKDDEYMLLLNNPSFPKVLQMIKSMLREPIQQVLQQQIWSKVLAVQAYYKKFYQPLNNPSTKREALEFLKHLKSASEDKTLTVDDTVKLNEKMQTLAFLVQEHEFDEKISELESMLKSTPREFKRSHHVRKSAIPDKGKPQNSTHPPTLASGNSSEIKVNEKQKLVSPVTTPVATTASPKSRTTTVIVNQQKSFIPNSSIDLKPSSNVISEVKLEGKVSTGAAKKEKDPSTTTVSSLKVPSEKPKDADQVIASLEEDY</sequence>
<dbReference type="CTD" id="181113"/>
<dbReference type="Proteomes" id="UP000001940">
    <property type="component" value="Chromosome X"/>
</dbReference>
<dbReference type="RefSeq" id="NP_001257065.1">
    <property type="nucleotide sequence ID" value="NM_001270136.1"/>
</dbReference>
<evidence type="ECO:0000313" key="3">
    <source>
        <dbReference type="EMBL" id="CCG28153.1"/>
    </source>
</evidence>
<dbReference type="WormBase" id="F18E9.7b">
    <property type="protein sequence ID" value="CE47382"/>
    <property type="gene ID" value="WBGene00017573"/>
</dbReference>